<keyword evidence="1" id="KW-1133">Transmembrane helix</keyword>
<reference evidence="2 3" key="1">
    <citation type="submission" date="2023-03" db="EMBL/GenBank/DDBJ databases">
        <title>High recombination rates correlate with genetic variation in Cardiocondyla obscurior ants.</title>
        <authorList>
            <person name="Errbii M."/>
        </authorList>
    </citation>
    <scope>NUCLEOTIDE SEQUENCE [LARGE SCALE GENOMIC DNA]</scope>
    <source>
        <strain evidence="2">Alpha-2009</strain>
        <tissue evidence="2">Whole body</tissue>
    </source>
</reference>
<name>A0AAW2EJJ4_9HYME</name>
<dbReference type="AlphaFoldDB" id="A0AAW2EJJ4"/>
<evidence type="ECO:0000256" key="1">
    <source>
        <dbReference type="SAM" id="Phobius"/>
    </source>
</evidence>
<accession>A0AAW2EJJ4</accession>
<dbReference type="EMBL" id="JADYXP020000022">
    <property type="protein sequence ID" value="KAL0102539.1"/>
    <property type="molecule type" value="Genomic_DNA"/>
</dbReference>
<gene>
    <name evidence="2" type="ORF">PUN28_018077</name>
</gene>
<organism evidence="2 3">
    <name type="scientific">Cardiocondyla obscurior</name>
    <dbReference type="NCBI Taxonomy" id="286306"/>
    <lineage>
        <taxon>Eukaryota</taxon>
        <taxon>Metazoa</taxon>
        <taxon>Ecdysozoa</taxon>
        <taxon>Arthropoda</taxon>
        <taxon>Hexapoda</taxon>
        <taxon>Insecta</taxon>
        <taxon>Pterygota</taxon>
        <taxon>Neoptera</taxon>
        <taxon>Endopterygota</taxon>
        <taxon>Hymenoptera</taxon>
        <taxon>Apocrita</taxon>
        <taxon>Aculeata</taxon>
        <taxon>Formicoidea</taxon>
        <taxon>Formicidae</taxon>
        <taxon>Myrmicinae</taxon>
        <taxon>Cardiocondyla</taxon>
    </lineage>
</organism>
<dbReference type="Proteomes" id="UP001430953">
    <property type="component" value="Unassembled WGS sequence"/>
</dbReference>
<comment type="caution">
    <text evidence="2">The sequence shown here is derived from an EMBL/GenBank/DDBJ whole genome shotgun (WGS) entry which is preliminary data.</text>
</comment>
<sequence>MSRWHIATSVTLRYAALISNAKTSFSYRNQKSKRRPGYSRQTAAIRPGNFRAGRIISAVTSRAIGKPAVPRKTVAGYVSISEVKLPTVCPWATLAHALFCLDQFVTNDIPFSRRLRLTPLVLHIFSAARYRGETAKKEKKRKKIMWVYYLFLPSIRAFFFY</sequence>
<keyword evidence="1" id="KW-0472">Membrane</keyword>
<evidence type="ECO:0000313" key="3">
    <source>
        <dbReference type="Proteomes" id="UP001430953"/>
    </source>
</evidence>
<protein>
    <submittedName>
        <fullName evidence="2">Uncharacterized protein</fullName>
    </submittedName>
</protein>
<evidence type="ECO:0000313" key="2">
    <source>
        <dbReference type="EMBL" id="KAL0102539.1"/>
    </source>
</evidence>
<proteinExistence type="predicted"/>
<keyword evidence="1" id="KW-0812">Transmembrane</keyword>
<feature type="transmembrane region" description="Helical" evidence="1">
    <location>
        <begin position="144"/>
        <end position="160"/>
    </location>
</feature>
<keyword evidence="3" id="KW-1185">Reference proteome</keyword>